<reference evidence="8 9" key="1">
    <citation type="submission" date="2019-03" db="EMBL/GenBank/DDBJ databases">
        <title>Genomic Encyclopedia of Type Strains, Phase IV (KMG-IV): sequencing the most valuable type-strain genomes for metagenomic binning, comparative biology and taxonomic classification.</title>
        <authorList>
            <person name="Goeker M."/>
        </authorList>
    </citation>
    <scope>NUCLEOTIDE SEQUENCE [LARGE SCALE GENOMIC DNA]</scope>
    <source>
        <strain evidence="8 9">DSM 16998</strain>
    </source>
</reference>
<gene>
    <name evidence="7" type="primary">ftsB</name>
    <name evidence="8" type="ORF">DES47_101957</name>
</gene>
<organism evidence="8 9">
    <name type="scientific">Roseateles toxinivorans</name>
    <dbReference type="NCBI Taxonomy" id="270368"/>
    <lineage>
        <taxon>Bacteria</taxon>
        <taxon>Pseudomonadati</taxon>
        <taxon>Pseudomonadota</taxon>
        <taxon>Betaproteobacteria</taxon>
        <taxon>Burkholderiales</taxon>
        <taxon>Sphaerotilaceae</taxon>
        <taxon>Roseateles</taxon>
    </lineage>
</organism>
<keyword evidence="7" id="KW-0997">Cell inner membrane</keyword>
<dbReference type="InterPro" id="IPR023081">
    <property type="entry name" value="Cell_div_FtsB"/>
</dbReference>
<dbReference type="EMBL" id="SNXS01000001">
    <property type="protein sequence ID" value="TDP74887.1"/>
    <property type="molecule type" value="Genomic_DNA"/>
</dbReference>
<keyword evidence="6 7" id="KW-0131">Cell cycle</keyword>
<dbReference type="AlphaFoldDB" id="A0A4R6QTY8"/>
<dbReference type="PANTHER" id="PTHR37485:SF1">
    <property type="entry name" value="CELL DIVISION PROTEIN FTSB"/>
    <property type="match status" value="1"/>
</dbReference>
<keyword evidence="1 7" id="KW-1003">Cell membrane</keyword>
<keyword evidence="9" id="KW-1185">Reference proteome</keyword>
<dbReference type="GO" id="GO:0032153">
    <property type="term" value="C:cell division site"/>
    <property type="evidence" value="ECO:0007669"/>
    <property type="project" value="UniProtKB-UniRule"/>
</dbReference>
<dbReference type="Proteomes" id="UP000295361">
    <property type="component" value="Unassembled WGS sequence"/>
</dbReference>
<proteinExistence type="inferred from homology"/>
<feature type="coiled-coil region" evidence="7">
    <location>
        <begin position="29"/>
        <end position="70"/>
    </location>
</feature>
<name>A0A4R6QTY8_9BURK</name>
<dbReference type="InterPro" id="IPR007060">
    <property type="entry name" value="FtsL/DivIC"/>
</dbReference>
<evidence type="ECO:0000256" key="4">
    <source>
        <dbReference type="ARBA" id="ARBA00022989"/>
    </source>
</evidence>
<dbReference type="GO" id="GO:0005886">
    <property type="term" value="C:plasma membrane"/>
    <property type="evidence" value="ECO:0007669"/>
    <property type="project" value="UniProtKB-SubCell"/>
</dbReference>
<comment type="caution">
    <text evidence="8">The sequence shown here is derived from an EMBL/GenBank/DDBJ whole genome shotgun (WGS) entry which is preliminary data.</text>
</comment>
<evidence type="ECO:0000256" key="6">
    <source>
        <dbReference type="ARBA" id="ARBA00023306"/>
    </source>
</evidence>
<evidence type="ECO:0000256" key="2">
    <source>
        <dbReference type="ARBA" id="ARBA00022618"/>
    </source>
</evidence>
<comment type="subcellular location">
    <subcellularLocation>
        <location evidence="7">Cell inner membrane</location>
        <topology evidence="7">Single-pass type II membrane protein</topology>
    </subcellularLocation>
    <text evidence="7">Localizes to the division septum.</text>
</comment>
<keyword evidence="3 7" id="KW-0812">Transmembrane</keyword>
<keyword evidence="4 7" id="KW-1133">Transmembrane helix</keyword>
<keyword evidence="7" id="KW-0175">Coiled coil</keyword>
<dbReference type="GO" id="GO:0030428">
    <property type="term" value="C:cell septum"/>
    <property type="evidence" value="ECO:0007669"/>
    <property type="project" value="TreeGrafter"/>
</dbReference>
<dbReference type="PANTHER" id="PTHR37485">
    <property type="entry name" value="CELL DIVISION PROTEIN FTSB"/>
    <property type="match status" value="1"/>
</dbReference>
<keyword evidence="5 7" id="KW-0472">Membrane</keyword>
<sequence length="92" mass="10350">MKILSVILAAFLIAIQGQLWFGKGGVTRVVLLESDLAKQQAANKQARARNEQIEAELRDLREGQEMVEEKARSELGMVKPDEIYVQVLNAKR</sequence>
<dbReference type="FunCoup" id="A0A4R6QTY8">
    <property type="interactions" value="48"/>
</dbReference>
<evidence type="ECO:0000256" key="3">
    <source>
        <dbReference type="ARBA" id="ARBA00022692"/>
    </source>
</evidence>
<comment type="function">
    <text evidence="7">Essential cell division protein. May link together the upstream cell division proteins, which are predominantly cytoplasmic, with the downstream cell division proteins, which are predominantly periplasmic.</text>
</comment>
<dbReference type="GO" id="GO:0043093">
    <property type="term" value="P:FtsZ-dependent cytokinesis"/>
    <property type="evidence" value="ECO:0007669"/>
    <property type="project" value="UniProtKB-UniRule"/>
</dbReference>
<evidence type="ECO:0000313" key="9">
    <source>
        <dbReference type="Proteomes" id="UP000295361"/>
    </source>
</evidence>
<dbReference type="HAMAP" id="MF_00599">
    <property type="entry name" value="FtsB"/>
    <property type="match status" value="1"/>
</dbReference>
<evidence type="ECO:0000313" key="8">
    <source>
        <dbReference type="EMBL" id="TDP74887.1"/>
    </source>
</evidence>
<evidence type="ECO:0000256" key="5">
    <source>
        <dbReference type="ARBA" id="ARBA00023136"/>
    </source>
</evidence>
<accession>A0A4R6QTY8</accession>
<dbReference type="NCBIfam" id="NF002058">
    <property type="entry name" value="PRK00888.1"/>
    <property type="match status" value="1"/>
</dbReference>
<protein>
    <recommendedName>
        <fullName evidence="7">Cell division protein FtsB</fullName>
    </recommendedName>
</protein>
<feature type="topological domain" description="Cytoplasmic" evidence="7">
    <location>
        <begin position="1"/>
        <end position="3"/>
    </location>
</feature>
<dbReference type="Pfam" id="PF04977">
    <property type="entry name" value="DivIC"/>
    <property type="match status" value="1"/>
</dbReference>
<keyword evidence="2 7" id="KW-0132">Cell division</keyword>
<comment type="similarity">
    <text evidence="7">Belongs to the FtsB family.</text>
</comment>
<dbReference type="InParanoid" id="A0A4R6QTY8"/>
<comment type="subunit">
    <text evidence="7">Part of a complex composed of FtsB, FtsL and FtsQ.</text>
</comment>
<evidence type="ECO:0000256" key="1">
    <source>
        <dbReference type="ARBA" id="ARBA00022475"/>
    </source>
</evidence>
<dbReference type="OrthoDB" id="7061211at2"/>
<feature type="topological domain" description="Periplasmic" evidence="7">
    <location>
        <begin position="22"/>
        <end position="92"/>
    </location>
</feature>
<dbReference type="RefSeq" id="WP_133699483.1">
    <property type="nucleotide sequence ID" value="NZ_SNXS01000001.1"/>
</dbReference>
<evidence type="ECO:0000256" key="7">
    <source>
        <dbReference type="HAMAP-Rule" id="MF_00599"/>
    </source>
</evidence>